<proteinExistence type="predicted"/>
<dbReference type="EMBL" id="CABVIE010000005">
    <property type="protein sequence ID" value="VVO86135.1"/>
    <property type="molecule type" value="Genomic_DNA"/>
</dbReference>
<accession>A0A8H2RH97</accession>
<sequence length="92" mass="10542">MSTSLDYFSRGLERAFAKRQAERSKQPVQKVNNVVIESNVQERKQQTNIEKVDSNITITTTVSNTASLTDEQYQTTIIQKMITHIKSKRNPV</sequence>
<dbReference type="RefSeq" id="WP_150757687.1">
    <property type="nucleotide sequence ID" value="NZ_CABVIE010000005.1"/>
</dbReference>
<organism evidence="1 2">
    <name type="scientific">Pseudomonas fluorescens</name>
    <dbReference type="NCBI Taxonomy" id="294"/>
    <lineage>
        <taxon>Bacteria</taxon>
        <taxon>Pseudomonadati</taxon>
        <taxon>Pseudomonadota</taxon>
        <taxon>Gammaproteobacteria</taxon>
        <taxon>Pseudomonadales</taxon>
        <taxon>Pseudomonadaceae</taxon>
        <taxon>Pseudomonas</taxon>
    </lineage>
</organism>
<evidence type="ECO:0000313" key="2">
    <source>
        <dbReference type="Proteomes" id="UP000325723"/>
    </source>
</evidence>
<comment type="caution">
    <text evidence="1">The sequence shown here is derived from an EMBL/GenBank/DDBJ whole genome shotgun (WGS) entry which is preliminary data.</text>
</comment>
<reference evidence="1 2" key="1">
    <citation type="submission" date="2019-09" db="EMBL/GenBank/DDBJ databases">
        <authorList>
            <person name="Chandra G."/>
            <person name="Truman W A."/>
        </authorList>
    </citation>
    <scope>NUCLEOTIDE SEQUENCE [LARGE SCALE GENOMIC DNA]</scope>
    <source>
        <strain evidence="1">PS900</strain>
    </source>
</reference>
<protein>
    <submittedName>
        <fullName evidence="1">Uncharacterized protein</fullName>
    </submittedName>
</protein>
<dbReference type="AlphaFoldDB" id="A0A8H2RH97"/>
<dbReference type="Proteomes" id="UP000325723">
    <property type="component" value="Unassembled WGS sequence"/>
</dbReference>
<name>A0A8H2RH97_PSEFL</name>
<gene>
    <name evidence="1" type="ORF">PS900_02079</name>
</gene>
<evidence type="ECO:0000313" key="1">
    <source>
        <dbReference type="EMBL" id="VVO86135.1"/>
    </source>
</evidence>